<dbReference type="InterPro" id="IPR032698">
    <property type="entry name" value="SirB1_N"/>
</dbReference>
<sequence length="407" mass="44181">MAASPSAPLARALYRSLLEIARDYRKAGLPLVGVNRAAAAGFSWAGGAAETANQGGLWGKDRLRTLFKSGWRPETTAESVAFDDGLLALRALRQQLKVLRGADEEATLALRQWSSLLDNTRNSLHIIPDACAHGRLNVVASAIEEAAFELSVKTAPFVPQLLFSADDEDYEEIEIEAKTAKAKEMLDALALEVRDSAPAVFGEAAGVSASRIDQVHAMNEVLFRRHKYKSPPIEWVYDGFRPLLLSDVVLRRSGIPMSIAILYQSVARRLHLPVSLCQATDTGPSSGMGALSSSLPPDPDKWLLLVSPGPATASDAPPFLVDPSRSGEIMSVDDSRKRYPQMEVPIDDGADLSGLVKICASLTRTVVVAHQRRGESEAVASWLYQLLALSPDAQEWEFMLASKLLRV</sequence>
<dbReference type="EMBL" id="HBGG01022941">
    <property type="protein sequence ID" value="CAD9209683.1"/>
    <property type="molecule type" value="Transcribed_RNA"/>
</dbReference>
<accession>A0A7S1X5J8</accession>
<evidence type="ECO:0000313" key="2">
    <source>
        <dbReference type="EMBL" id="CAD9209683.1"/>
    </source>
</evidence>
<reference evidence="2" key="1">
    <citation type="submission" date="2021-01" db="EMBL/GenBank/DDBJ databases">
        <authorList>
            <person name="Corre E."/>
            <person name="Pelletier E."/>
            <person name="Niang G."/>
            <person name="Scheremetjew M."/>
            <person name="Finn R."/>
            <person name="Kale V."/>
            <person name="Holt S."/>
            <person name="Cochrane G."/>
            <person name="Meng A."/>
            <person name="Brown T."/>
            <person name="Cohen L."/>
        </authorList>
    </citation>
    <scope>NUCLEOTIDE SEQUENCE</scope>
    <source>
        <strain evidence="2">PLY429</strain>
    </source>
</reference>
<organism evidence="2">
    <name type="scientific">Tetraselmis chuii</name>
    <dbReference type="NCBI Taxonomy" id="63592"/>
    <lineage>
        <taxon>Eukaryota</taxon>
        <taxon>Viridiplantae</taxon>
        <taxon>Chlorophyta</taxon>
        <taxon>core chlorophytes</taxon>
        <taxon>Chlorodendrophyceae</taxon>
        <taxon>Chlorodendrales</taxon>
        <taxon>Chlorodendraceae</taxon>
        <taxon>Tetraselmis</taxon>
    </lineage>
</organism>
<gene>
    <name evidence="2" type="ORF">TCHU04912_LOCUS11922</name>
</gene>
<dbReference type="AlphaFoldDB" id="A0A7S1X5J8"/>
<name>A0A7S1X5J8_9CHLO</name>
<evidence type="ECO:0000259" key="1">
    <source>
        <dbReference type="Pfam" id="PF13369"/>
    </source>
</evidence>
<dbReference type="Pfam" id="PF13369">
    <property type="entry name" value="Transglut_core2"/>
    <property type="match status" value="1"/>
</dbReference>
<proteinExistence type="predicted"/>
<protein>
    <recommendedName>
        <fullName evidence="1">Protein SirB1 N-terminal domain-containing protein</fullName>
    </recommendedName>
</protein>
<feature type="domain" description="Protein SirB1 N-terminal" evidence="1">
    <location>
        <begin position="181"/>
        <end position="276"/>
    </location>
</feature>